<proteinExistence type="predicted"/>
<evidence type="ECO:0000256" key="1">
    <source>
        <dbReference type="ARBA" id="ARBA00022553"/>
    </source>
</evidence>
<dbReference type="AlphaFoldDB" id="A0A2S2CQE8"/>
<dbReference type="EMBL" id="CP029353">
    <property type="protein sequence ID" value="AWK86655.1"/>
    <property type="molecule type" value="Genomic_DNA"/>
</dbReference>
<dbReference type="Pfam" id="PF00072">
    <property type="entry name" value="Response_reg"/>
    <property type="match status" value="1"/>
</dbReference>
<gene>
    <name evidence="4" type="ORF">DEW08_10750</name>
</gene>
<keyword evidence="1 2" id="KW-0597">Phosphoprotein</keyword>
<name>A0A2S2CQE8_9PROT</name>
<protein>
    <submittedName>
        <fullName evidence="4">Response regulator</fullName>
    </submittedName>
</protein>
<feature type="domain" description="Response regulatory" evidence="3">
    <location>
        <begin position="42"/>
        <end position="157"/>
    </location>
</feature>
<dbReference type="PANTHER" id="PTHR44591">
    <property type="entry name" value="STRESS RESPONSE REGULATOR PROTEIN 1"/>
    <property type="match status" value="1"/>
</dbReference>
<dbReference type="Proteomes" id="UP000245629">
    <property type="component" value="Chromosome 2"/>
</dbReference>
<dbReference type="InterPro" id="IPR050595">
    <property type="entry name" value="Bact_response_regulator"/>
</dbReference>
<evidence type="ECO:0000313" key="4">
    <source>
        <dbReference type="EMBL" id="AWK86655.1"/>
    </source>
</evidence>
<dbReference type="InterPro" id="IPR011006">
    <property type="entry name" value="CheY-like_superfamily"/>
</dbReference>
<dbReference type="GO" id="GO:0000160">
    <property type="term" value="P:phosphorelay signal transduction system"/>
    <property type="evidence" value="ECO:0007669"/>
    <property type="project" value="InterPro"/>
</dbReference>
<reference evidence="5" key="1">
    <citation type="submission" date="2018-05" db="EMBL/GenBank/DDBJ databases">
        <title>Azospirillum thermophila sp. nov., a novel isolated from hot spring.</title>
        <authorList>
            <person name="Zhao Z."/>
        </authorList>
    </citation>
    <scope>NUCLEOTIDE SEQUENCE [LARGE SCALE GENOMIC DNA]</scope>
    <source>
        <strain evidence="5">CFH 70021</strain>
    </source>
</reference>
<evidence type="ECO:0000256" key="2">
    <source>
        <dbReference type="PROSITE-ProRule" id="PRU00169"/>
    </source>
</evidence>
<evidence type="ECO:0000313" key="5">
    <source>
        <dbReference type="Proteomes" id="UP000245629"/>
    </source>
</evidence>
<dbReference type="OrthoDB" id="7774278at2"/>
<feature type="modified residue" description="4-aspartylphosphate" evidence="2">
    <location>
        <position position="92"/>
    </location>
</feature>
<organism evidence="4 5">
    <name type="scientific">Azospirillum thermophilum</name>
    <dbReference type="NCBI Taxonomy" id="2202148"/>
    <lineage>
        <taxon>Bacteria</taxon>
        <taxon>Pseudomonadati</taxon>
        <taxon>Pseudomonadota</taxon>
        <taxon>Alphaproteobacteria</taxon>
        <taxon>Rhodospirillales</taxon>
        <taxon>Azospirillaceae</taxon>
        <taxon>Azospirillum</taxon>
    </lineage>
</organism>
<dbReference type="KEGG" id="azz:DEW08_10750"/>
<dbReference type="InterPro" id="IPR001789">
    <property type="entry name" value="Sig_transdc_resp-reg_receiver"/>
</dbReference>
<dbReference type="CDD" id="cd17534">
    <property type="entry name" value="REC_DC-like"/>
    <property type="match status" value="1"/>
</dbReference>
<evidence type="ECO:0000259" key="3">
    <source>
        <dbReference type="PROSITE" id="PS50110"/>
    </source>
</evidence>
<accession>A0A2S2CQE8</accession>
<dbReference type="SMART" id="SM00448">
    <property type="entry name" value="REC"/>
    <property type="match status" value="1"/>
</dbReference>
<dbReference type="PROSITE" id="PS50110">
    <property type="entry name" value="RESPONSE_REGULATORY"/>
    <property type="match status" value="1"/>
</dbReference>
<dbReference type="PANTHER" id="PTHR44591:SF3">
    <property type="entry name" value="RESPONSE REGULATORY DOMAIN-CONTAINING PROTEIN"/>
    <property type="match status" value="1"/>
</dbReference>
<keyword evidence="5" id="KW-1185">Reference proteome</keyword>
<dbReference type="SUPFAM" id="SSF52172">
    <property type="entry name" value="CheY-like"/>
    <property type="match status" value="1"/>
</dbReference>
<sequence length="164" mass="16864">MFGPVGEKFASGRPPLSIRGAVLAPAGRDGAGGGAGGRPVLRVLVAEDEAITAMHIEDILLELGHEVVGTVDNGPDAVAAAGRLRPDLMLMDIRLARDSDGIAAATEVYRALGIRSVFLSAHSDTLTRERAAAALPLGFAVKPFSTSQLAVLLDGVCEALGRKG</sequence>
<dbReference type="Gene3D" id="3.40.50.2300">
    <property type="match status" value="1"/>
</dbReference>